<evidence type="ECO:0000313" key="2">
    <source>
        <dbReference type="Proteomes" id="UP000598196"/>
    </source>
</evidence>
<dbReference type="AlphaFoldDB" id="A0A917YJW1"/>
<dbReference type="GO" id="GO:0016788">
    <property type="term" value="F:hydrolase activity, acting on ester bonds"/>
    <property type="evidence" value="ECO:0007669"/>
    <property type="project" value="UniProtKB-ARBA"/>
</dbReference>
<dbReference type="OrthoDB" id="7783360at2"/>
<proteinExistence type="predicted"/>
<dbReference type="InterPro" id="IPR036514">
    <property type="entry name" value="SGNH_hydro_sf"/>
</dbReference>
<name>A0A917YJW1_9RHOB</name>
<accession>A0A917YJW1</accession>
<evidence type="ECO:0000313" key="1">
    <source>
        <dbReference type="EMBL" id="GGO33278.1"/>
    </source>
</evidence>
<reference evidence="1 2" key="1">
    <citation type="journal article" date="2014" name="Int. J. Syst. Evol. Microbiol.">
        <title>Complete genome sequence of Corynebacterium casei LMG S-19264T (=DSM 44701T), isolated from a smear-ripened cheese.</title>
        <authorList>
            <consortium name="US DOE Joint Genome Institute (JGI-PGF)"/>
            <person name="Walter F."/>
            <person name="Albersmeier A."/>
            <person name="Kalinowski J."/>
            <person name="Ruckert C."/>
        </authorList>
    </citation>
    <scope>NUCLEOTIDE SEQUENCE [LARGE SCALE GENOMIC DNA]</scope>
    <source>
        <strain evidence="1 2">CGMCC 1.7029</strain>
    </source>
</reference>
<dbReference type="Proteomes" id="UP000598196">
    <property type="component" value="Unassembled WGS sequence"/>
</dbReference>
<comment type="caution">
    <text evidence="1">The sequence shown here is derived from an EMBL/GenBank/DDBJ whole genome shotgun (WGS) entry which is preliminary data.</text>
</comment>
<sequence length="812" mass="89232">MSLMSILTDILFVGHSLVGAELPPMVQSALQDRGHEARVEAHLIPGAPLQFNWDYSDASHGVNGRARLETGEVDVLILTEAVPLDNHVTWSDSVGQVARWAGLAWQKNPETQVFVYETWHSLKSGPGVAIENDADSGLPWATRLANDLPVWESLTEKANAERPNGSDPVRIIPAGQAMLLADAAAKAGELPGIASINELFHDDIHPNGKGLYLVAMVQFASITGENPEGLPARLFRTWPNRAAIVSDDLAFAMQRIAWKAVTDQRAREDRRQGAADTLAPVQQAGTQIQPDVLNFPPITNTNLAVGVAGISDWSVQQPFLDVMKTARPWTAHMNGQWEGLGHDDLAAAGRLDPNGWLLSAPPEAGGVSTILLTDLPPEAAGIAGRYIMRWKGKGTPLLGGRAQEQHPEAGGIGFDFQPGEGGVIITMPAIDPSDPIRDITVVRADRMADLDAGRLFNPDWLNRIRGVKLIRLMDWMETNNSKLAALVDRPKMTDYTWARKGVPVEVMVALANELNADPWFTLPHLAEDDLVREYARIVQSELRPERRAWVEYSNEMWNEMFGQARWAKERAAERWGDDQAGVQYYAMRAAEIAGIWAEVFTDDSRLVRVIATHTGWLGREADILDAPLVVAEGRPEPYRSFDAYAVTGYFSARLVDDEKYAMVKEWLAESRAADPNNPLALALARGAEEVEDGRHSGKPEGSIDDMLTNVFPHHAEVARDHGLELVMYEGGSHIVGLGAALDDPEIATYLTTLSYTPEIGALYRKLMAGWSELTDAPFNAFVDISYPSKWGSWGALRHLGDDNPRWQALTKG</sequence>
<dbReference type="EMBL" id="BMLP01000004">
    <property type="protein sequence ID" value="GGO33278.1"/>
    <property type="molecule type" value="Genomic_DNA"/>
</dbReference>
<organism evidence="1 2">
    <name type="scientific">Gemmobacter aquaticus</name>
    <dbReference type="NCBI Taxonomy" id="490185"/>
    <lineage>
        <taxon>Bacteria</taxon>
        <taxon>Pseudomonadati</taxon>
        <taxon>Pseudomonadota</taxon>
        <taxon>Alphaproteobacteria</taxon>
        <taxon>Rhodobacterales</taxon>
        <taxon>Paracoccaceae</taxon>
        <taxon>Gemmobacter</taxon>
    </lineage>
</organism>
<protein>
    <submittedName>
        <fullName evidence="1">Uncharacterized protein</fullName>
    </submittedName>
</protein>
<keyword evidence="2" id="KW-1185">Reference proteome</keyword>
<gene>
    <name evidence="1" type="ORF">GCM10010991_22410</name>
</gene>
<dbReference type="Gene3D" id="3.40.50.1110">
    <property type="entry name" value="SGNH hydrolase"/>
    <property type="match status" value="1"/>
</dbReference>